<dbReference type="AlphaFoldDB" id="A0A1S8CIG0"/>
<dbReference type="OrthoDB" id="6503934at2"/>
<evidence type="ECO:0000259" key="1">
    <source>
        <dbReference type="Pfam" id="PF15977"/>
    </source>
</evidence>
<protein>
    <recommendedName>
        <fullName evidence="1">IprA winged helix-turn-helix domain-containing protein</fullName>
    </recommendedName>
</protein>
<name>A0A1S8CIG0_9GAMM</name>
<dbReference type="EMBL" id="MOXD01000007">
    <property type="protein sequence ID" value="OMQ21773.1"/>
    <property type="molecule type" value="Genomic_DNA"/>
</dbReference>
<reference evidence="2 3" key="1">
    <citation type="submission" date="2016-11" db="EMBL/GenBank/DDBJ databases">
        <title>Rahnella oryzae sp. nov., isolated from rice root.</title>
        <authorList>
            <person name="Zhang X.-X."/>
            <person name="Zhang J."/>
        </authorList>
    </citation>
    <scope>NUCLEOTIDE SEQUENCE [LARGE SCALE GENOMIC DNA]</scope>
    <source>
        <strain evidence="2 3">J11-6</strain>
    </source>
</reference>
<gene>
    <name evidence="2" type="ORF">BMI79_13760</name>
</gene>
<dbReference type="Proteomes" id="UP000216021">
    <property type="component" value="Unassembled WGS sequence"/>
</dbReference>
<proteinExistence type="predicted"/>
<comment type="caution">
    <text evidence="2">The sequence shown here is derived from an EMBL/GenBank/DDBJ whole genome shotgun (WGS) entry which is preliminary data.</text>
</comment>
<keyword evidence="3" id="KW-1185">Reference proteome</keyword>
<dbReference type="Pfam" id="PF15977">
    <property type="entry name" value="HTH_46"/>
    <property type="match status" value="1"/>
</dbReference>
<evidence type="ECO:0000313" key="2">
    <source>
        <dbReference type="EMBL" id="OMQ21773.1"/>
    </source>
</evidence>
<dbReference type="InterPro" id="IPR041687">
    <property type="entry name" value="HTH_46"/>
</dbReference>
<evidence type="ECO:0000313" key="3">
    <source>
        <dbReference type="Proteomes" id="UP000216021"/>
    </source>
</evidence>
<sequence>MDNFQEQVKKCVITLADVFEPYLCPLPESKSGMYAIDTLYYVKKGAVLVFNSGSSFSPLIGPDFIGTYFILGQTAMRLNLEFKLLSGAEVYTIDIAQAKSLVSKYNLYESISYLIANRLYEFCNITEIYINPDSSAYKKVKICINLFYEHKDILGDSISLSTFIIECTGISKSRVMFILSELRKGGYITIENGKLLSVAKLPNEF</sequence>
<accession>A0A1S8CIG0</accession>
<dbReference type="RefSeq" id="WP_076942782.1">
    <property type="nucleotide sequence ID" value="NZ_MOXD01000007.1"/>
</dbReference>
<feature type="domain" description="IprA winged helix-turn-helix" evidence="1">
    <location>
        <begin position="136"/>
        <end position="203"/>
    </location>
</feature>
<organism evidence="2 3">
    <name type="scientific">Serratia oryzae</name>
    <dbReference type="NCBI Taxonomy" id="2034155"/>
    <lineage>
        <taxon>Bacteria</taxon>
        <taxon>Pseudomonadati</taxon>
        <taxon>Pseudomonadota</taxon>
        <taxon>Gammaproteobacteria</taxon>
        <taxon>Enterobacterales</taxon>
        <taxon>Yersiniaceae</taxon>
        <taxon>Serratia</taxon>
    </lineage>
</organism>